<dbReference type="Proteomes" id="UP001177003">
    <property type="component" value="Chromosome 1"/>
</dbReference>
<dbReference type="GO" id="GO:0009626">
    <property type="term" value="P:plant-type hypersensitive response"/>
    <property type="evidence" value="ECO:0007669"/>
    <property type="project" value="TreeGrafter"/>
</dbReference>
<proteinExistence type="predicted"/>
<feature type="domain" description="MACPF" evidence="1">
    <location>
        <begin position="153"/>
        <end position="211"/>
    </location>
</feature>
<evidence type="ECO:0000313" key="3">
    <source>
        <dbReference type="Proteomes" id="UP001177003"/>
    </source>
</evidence>
<dbReference type="PANTHER" id="PTHR33199">
    <property type="entry name" value="MACPF DOMAIN-CONTAINING PROTEIN CAD1"/>
    <property type="match status" value="1"/>
</dbReference>
<dbReference type="Pfam" id="PF01823">
    <property type="entry name" value="MACPF"/>
    <property type="match status" value="1"/>
</dbReference>
<dbReference type="InterPro" id="IPR044663">
    <property type="entry name" value="CAD1/NSL1-like"/>
</dbReference>
<organism evidence="2 3">
    <name type="scientific">Lactuca saligna</name>
    <name type="common">Willowleaf lettuce</name>
    <dbReference type="NCBI Taxonomy" id="75948"/>
    <lineage>
        <taxon>Eukaryota</taxon>
        <taxon>Viridiplantae</taxon>
        <taxon>Streptophyta</taxon>
        <taxon>Embryophyta</taxon>
        <taxon>Tracheophyta</taxon>
        <taxon>Spermatophyta</taxon>
        <taxon>Magnoliopsida</taxon>
        <taxon>eudicotyledons</taxon>
        <taxon>Gunneridae</taxon>
        <taxon>Pentapetalae</taxon>
        <taxon>asterids</taxon>
        <taxon>campanulids</taxon>
        <taxon>Asterales</taxon>
        <taxon>Asteraceae</taxon>
        <taxon>Cichorioideae</taxon>
        <taxon>Cichorieae</taxon>
        <taxon>Lactucinae</taxon>
        <taxon>Lactuca</taxon>
    </lineage>
</organism>
<sequence>MSSLKLLRAMTSHFKLLRVVTNHIVSKSTKHQENELTTSDSNRSSSKEVALRLKTAAETAIGSIGLGYDLTEDLRLKYCKGKSPESRLIGIDDEQVRDILIPGGILIQNVSKSINCDKGERMRFSSDTLSFQKMSEQFNQDVSLSGRIPTGQLNAAFEFTGSWQKDAANTKSLALDGVFITLYNIKLEKSQIALRDHVKNAVPSTWEPAALAK</sequence>
<dbReference type="AlphaFoldDB" id="A0AA35VHK6"/>
<keyword evidence="3" id="KW-1185">Reference proteome</keyword>
<dbReference type="PANTHER" id="PTHR33199:SF6">
    <property type="entry name" value="MACPF DOMAIN PROTEIN"/>
    <property type="match status" value="1"/>
</dbReference>
<dbReference type="EMBL" id="OX465077">
    <property type="protein sequence ID" value="CAI9269048.1"/>
    <property type="molecule type" value="Genomic_DNA"/>
</dbReference>
<reference evidence="2" key="1">
    <citation type="submission" date="2023-04" db="EMBL/GenBank/DDBJ databases">
        <authorList>
            <person name="Vijverberg K."/>
            <person name="Xiong W."/>
            <person name="Schranz E."/>
        </authorList>
    </citation>
    <scope>NUCLEOTIDE SEQUENCE</scope>
</reference>
<dbReference type="InterPro" id="IPR020864">
    <property type="entry name" value="MACPF"/>
</dbReference>
<name>A0AA35VHK6_LACSI</name>
<dbReference type="GO" id="GO:2000031">
    <property type="term" value="P:regulation of salicylic acid mediated signaling pathway"/>
    <property type="evidence" value="ECO:0007669"/>
    <property type="project" value="InterPro"/>
</dbReference>
<evidence type="ECO:0000313" key="2">
    <source>
        <dbReference type="EMBL" id="CAI9269048.1"/>
    </source>
</evidence>
<accession>A0AA35VHK6</accession>
<gene>
    <name evidence="2" type="ORF">LSALG_LOCUS9441</name>
</gene>
<protein>
    <recommendedName>
        <fullName evidence="1">MACPF domain-containing protein</fullName>
    </recommendedName>
</protein>
<evidence type="ECO:0000259" key="1">
    <source>
        <dbReference type="Pfam" id="PF01823"/>
    </source>
</evidence>
<dbReference type="GO" id="GO:0005886">
    <property type="term" value="C:plasma membrane"/>
    <property type="evidence" value="ECO:0007669"/>
    <property type="project" value="TreeGrafter"/>
</dbReference>